<dbReference type="EMBL" id="CP090642">
    <property type="protein sequence ID" value="WFN22162.1"/>
    <property type="molecule type" value="Genomic_DNA"/>
</dbReference>
<dbReference type="EMBL" id="JAGEMX010000005">
    <property type="protein sequence ID" value="MBO1831095.1"/>
    <property type="molecule type" value="Genomic_DNA"/>
</dbReference>
<dbReference type="Proteomes" id="UP000611459">
    <property type="component" value="Unassembled WGS sequence"/>
</dbReference>
<name>A0AAP1V552_9BURK</name>
<evidence type="ECO:0000313" key="4">
    <source>
        <dbReference type="Proteomes" id="UP000611459"/>
    </source>
</evidence>
<accession>A0AAP1V552</accession>
<reference evidence="1" key="1">
    <citation type="submission" date="2021-01" db="EMBL/GenBank/DDBJ databases">
        <title>Outbreak of Burkholderia contaminns endophthalmitis traced to a clinical ventilation system.</title>
        <authorList>
            <person name="Lipuma J."/>
            <person name="Spilker T."/>
            <person name="Kratholm J."/>
        </authorList>
    </citation>
    <scope>NUCLEOTIDE SEQUENCE</scope>
    <source>
        <strain evidence="1">HI4954</strain>
    </source>
</reference>
<evidence type="ECO:0000313" key="1">
    <source>
        <dbReference type="EMBL" id="MBK1931307.1"/>
    </source>
</evidence>
<reference evidence="2 5" key="2">
    <citation type="submission" date="2021-03" db="EMBL/GenBank/DDBJ databases">
        <title>Clinical course, treatment and visual outcome of an outbreak of Burkholderia contaminans endophthalmitis following cataract surgery.</title>
        <authorList>
            <person name="Lind C."/>
            <person name="Olsen K."/>
            <person name="Angelsen N.K."/>
            <person name="Krefting E.A."/>
            <person name="Fossen K."/>
            <person name="Gravningen K."/>
            <person name="Depoorter E."/>
            <person name="Vandamme P."/>
            <person name="Bertelsen G."/>
        </authorList>
    </citation>
    <scope>NUCLEOTIDE SEQUENCE [LARGE SCALE GENOMIC DNA]</scope>
    <source>
        <strain evidence="2 5">51242556</strain>
    </source>
</reference>
<proteinExistence type="predicted"/>
<evidence type="ECO:0000313" key="2">
    <source>
        <dbReference type="EMBL" id="MBO1831095.1"/>
    </source>
</evidence>
<sequence length="197" mass="21767">MPVLPDSLSFPDAASLAVLRTWYASVGSREAVERYCPDQLGEGKSARGVTGRIRRKLVEFAISRHRDALAKLFQCEAGERIRHRKAVARAVAALHTNGIRTLAELIVRISRRRRWWLGIPSLGERSAHRVEAFFAACSALTERARSLVVATTPESVTPWENIRVPHDVDGSRGIFRAPKAMCARSQSGGTVRRTPGS</sequence>
<reference evidence="3 6" key="3">
    <citation type="submission" date="2021-12" db="EMBL/GenBank/DDBJ databases">
        <title>Genomic and phenotypic characterization of three Burkholderia contaminans isolates recovered from different sources.</title>
        <authorList>
            <person name="Lopez De Volder A."/>
            <person name="Fan Y."/>
            <person name="Nunvar J."/>
            <person name="Herrera T."/>
            <person name="Timp W."/>
            <person name="Degrossi J."/>
        </authorList>
    </citation>
    <scope>NUCLEOTIDE SEQUENCE [LARGE SCALE GENOMIC DNA]</scope>
    <source>
        <strain evidence="3 6">LMG 23361</strain>
    </source>
</reference>
<dbReference type="Proteomes" id="UP001220209">
    <property type="component" value="Chromosome 3"/>
</dbReference>
<dbReference type="Proteomes" id="UP000664048">
    <property type="component" value="Unassembled WGS sequence"/>
</dbReference>
<dbReference type="InterPro" id="IPR022169">
    <property type="entry name" value="DUF3701"/>
</dbReference>
<dbReference type="Pfam" id="PF12482">
    <property type="entry name" value="DUF3701"/>
    <property type="match status" value="1"/>
</dbReference>
<gene>
    <name evidence="2" type="ORF">J4M89_17110</name>
    <name evidence="1" type="ORF">JIN94_15570</name>
    <name evidence="3" type="ORF">LXE91_36305</name>
</gene>
<dbReference type="EMBL" id="JAENIB010000005">
    <property type="protein sequence ID" value="MBK1931307.1"/>
    <property type="molecule type" value="Genomic_DNA"/>
</dbReference>
<dbReference type="GeneID" id="93194777"/>
<evidence type="ECO:0000313" key="5">
    <source>
        <dbReference type="Proteomes" id="UP000664048"/>
    </source>
</evidence>
<evidence type="ECO:0000313" key="3">
    <source>
        <dbReference type="EMBL" id="WFN22162.1"/>
    </source>
</evidence>
<keyword evidence="5" id="KW-1185">Reference proteome</keyword>
<protein>
    <submittedName>
        <fullName evidence="1">Integrase</fullName>
    </submittedName>
</protein>
<dbReference type="AlphaFoldDB" id="A0AAP1V552"/>
<evidence type="ECO:0000313" key="6">
    <source>
        <dbReference type="Proteomes" id="UP001220209"/>
    </source>
</evidence>
<dbReference type="RefSeq" id="WP_076841489.1">
    <property type="nucleotide sequence ID" value="NZ_AP018359.1"/>
</dbReference>
<organism evidence="1 4">
    <name type="scientific">Burkholderia contaminans</name>
    <dbReference type="NCBI Taxonomy" id="488447"/>
    <lineage>
        <taxon>Bacteria</taxon>
        <taxon>Pseudomonadati</taxon>
        <taxon>Pseudomonadota</taxon>
        <taxon>Betaproteobacteria</taxon>
        <taxon>Burkholderiales</taxon>
        <taxon>Burkholderiaceae</taxon>
        <taxon>Burkholderia</taxon>
        <taxon>Burkholderia cepacia complex</taxon>
    </lineage>
</organism>